<keyword evidence="2" id="KW-1185">Reference proteome</keyword>
<dbReference type="AlphaFoldDB" id="X6NN67"/>
<sequence>NNNNNDETQLQPVFNAKEYNKNKEKALRVAIAVLITRDPGVRGGFLDSAGALVVSIIEAQSVHNITLIALIHTNVTRCVPILKVFGYQIRSYDVSFKCNFNTAYTYTHMCMFVYVYVDLYENISNAYNNNNTKKASF</sequence>
<comment type="caution">
    <text evidence="1">The sequence shown here is derived from an EMBL/GenBank/DDBJ whole genome shotgun (WGS) entry which is preliminary data.</text>
</comment>
<gene>
    <name evidence="1" type="ORF">RFI_09765</name>
</gene>
<evidence type="ECO:0000313" key="1">
    <source>
        <dbReference type="EMBL" id="ETO27363.1"/>
    </source>
</evidence>
<name>X6NN67_RETFI</name>
<organism evidence="1 2">
    <name type="scientific">Reticulomyxa filosa</name>
    <dbReference type="NCBI Taxonomy" id="46433"/>
    <lineage>
        <taxon>Eukaryota</taxon>
        <taxon>Sar</taxon>
        <taxon>Rhizaria</taxon>
        <taxon>Retaria</taxon>
        <taxon>Foraminifera</taxon>
        <taxon>Monothalamids</taxon>
        <taxon>Reticulomyxidae</taxon>
        <taxon>Reticulomyxa</taxon>
    </lineage>
</organism>
<protein>
    <submittedName>
        <fullName evidence="1">Uncharacterized protein</fullName>
    </submittedName>
</protein>
<proteinExistence type="predicted"/>
<evidence type="ECO:0000313" key="2">
    <source>
        <dbReference type="Proteomes" id="UP000023152"/>
    </source>
</evidence>
<feature type="non-terminal residue" evidence="1">
    <location>
        <position position="1"/>
    </location>
</feature>
<dbReference type="EMBL" id="ASPP01007312">
    <property type="protein sequence ID" value="ETO27363.1"/>
    <property type="molecule type" value="Genomic_DNA"/>
</dbReference>
<reference evidence="1 2" key="1">
    <citation type="journal article" date="2013" name="Curr. Biol.">
        <title>The Genome of the Foraminiferan Reticulomyxa filosa.</title>
        <authorList>
            <person name="Glockner G."/>
            <person name="Hulsmann N."/>
            <person name="Schleicher M."/>
            <person name="Noegel A.A."/>
            <person name="Eichinger L."/>
            <person name="Gallinger C."/>
            <person name="Pawlowski J."/>
            <person name="Sierra R."/>
            <person name="Euteneuer U."/>
            <person name="Pillet L."/>
            <person name="Moustafa A."/>
            <person name="Platzer M."/>
            <person name="Groth M."/>
            <person name="Szafranski K."/>
            <person name="Schliwa M."/>
        </authorList>
    </citation>
    <scope>NUCLEOTIDE SEQUENCE [LARGE SCALE GENOMIC DNA]</scope>
</reference>
<accession>X6NN67</accession>
<dbReference type="Proteomes" id="UP000023152">
    <property type="component" value="Unassembled WGS sequence"/>
</dbReference>